<dbReference type="InterPro" id="IPR013216">
    <property type="entry name" value="Methyltransf_11"/>
</dbReference>
<evidence type="ECO:0000259" key="1">
    <source>
        <dbReference type="Pfam" id="PF08241"/>
    </source>
</evidence>
<organism evidence="2 3">
    <name type="scientific">Candidatus Woesebacteria bacterium RIFCSPHIGHO2_01_FULL_38_9b</name>
    <dbReference type="NCBI Taxonomy" id="1802493"/>
    <lineage>
        <taxon>Bacteria</taxon>
        <taxon>Candidatus Woeseibacteriota</taxon>
    </lineage>
</organism>
<feature type="non-terminal residue" evidence="2">
    <location>
        <position position="1"/>
    </location>
</feature>
<dbReference type="Pfam" id="PF08241">
    <property type="entry name" value="Methyltransf_11"/>
    <property type="match status" value="1"/>
</dbReference>
<comment type="caution">
    <text evidence="2">The sequence shown here is derived from an EMBL/GenBank/DDBJ whole genome shotgun (WGS) entry which is preliminary data.</text>
</comment>
<reference evidence="2 3" key="1">
    <citation type="journal article" date="2016" name="Nat. Commun.">
        <title>Thousands of microbial genomes shed light on interconnected biogeochemical processes in an aquifer system.</title>
        <authorList>
            <person name="Anantharaman K."/>
            <person name="Brown C.T."/>
            <person name="Hug L.A."/>
            <person name="Sharon I."/>
            <person name="Castelle C.J."/>
            <person name="Probst A.J."/>
            <person name="Thomas B.C."/>
            <person name="Singh A."/>
            <person name="Wilkins M.J."/>
            <person name="Karaoz U."/>
            <person name="Brodie E.L."/>
            <person name="Williams K.H."/>
            <person name="Hubbard S.S."/>
            <person name="Banfield J.F."/>
        </authorList>
    </citation>
    <scope>NUCLEOTIDE SEQUENCE [LARGE SCALE GENOMIC DNA]</scope>
</reference>
<accession>A0A1F7Y2R4</accession>
<dbReference type="Gene3D" id="3.40.50.150">
    <property type="entry name" value="Vaccinia Virus protein VP39"/>
    <property type="match status" value="1"/>
</dbReference>
<dbReference type="PANTHER" id="PTHR43591">
    <property type="entry name" value="METHYLTRANSFERASE"/>
    <property type="match status" value="1"/>
</dbReference>
<dbReference type="Proteomes" id="UP000178750">
    <property type="component" value="Unassembled WGS sequence"/>
</dbReference>
<dbReference type="InterPro" id="IPR029063">
    <property type="entry name" value="SAM-dependent_MTases_sf"/>
</dbReference>
<protein>
    <recommendedName>
        <fullName evidence="1">Methyltransferase type 11 domain-containing protein</fullName>
    </recommendedName>
</protein>
<dbReference type="PANTHER" id="PTHR43591:SF110">
    <property type="entry name" value="RHODANESE DOMAIN-CONTAINING PROTEIN"/>
    <property type="match status" value="1"/>
</dbReference>
<gene>
    <name evidence="2" type="ORF">A2863_01695</name>
</gene>
<name>A0A1F7Y2R4_9BACT</name>
<dbReference type="SUPFAM" id="SSF53335">
    <property type="entry name" value="S-adenosyl-L-methionine-dependent methyltransferases"/>
    <property type="match status" value="1"/>
</dbReference>
<proteinExistence type="predicted"/>
<dbReference type="AlphaFoldDB" id="A0A1F7Y2R4"/>
<evidence type="ECO:0000313" key="3">
    <source>
        <dbReference type="Proteomes" id="UP000178750"/>
    </source>
</evidence>
<dbReference type="EMBL" id="MGGF01000054">
    <property type="protein sequence ID" value="OGM20835.1"/>
    <property type="molecule type" value="Genomic_DNA"/>
</dbReference>
<sequence>KLTLQEKRQIYYKTLYKKQNPSWDESLVYLSKKFKSLIKKDIKLVDVGCGNGNYLVDENRKDISWAAGVDIDKQAVMKNQCLDEVVIGDISNLPYDANYFDVATSLWVFEHLENPEKVVEEVYRVLKPKGKFLFVTPNYNFLPLRLIKYIEFFNINYLINRWLFGRKEGDIFKTFYKANSVKLLKRLLKNKFDIIELRTNYDPSYTSFNLITFKLSNTLNSICFKLGLDISHPHIIGITQKRSPTF</sequence>
<feature type="domain" description="Methyltransferase type 11" evidence="1">
    <location>
        <begin position="45"/>
        <end position="134"/>
    </location>
</feature>
<evidence type="ECO:0000313" key="2">
    <source>
        <dbReference type="EMBL" id="OGM20835.1"/>
    </source>
</evidence>
<dbReference type="CDD" id="cd02440">
    <property type="entry name" value="AdoMet_MTases"/>
    <property type="match status" value="1"/>
</dbReference>
<dbReference type="GO" id="GO:0008757">
    <property type="term" value="F:S-adenosylmethionine-dependent methyltransferase activity"/>
    <property type="evidence" value="ECO:0007669"/>
    <property type="project" value="InterPro"/>
</dbReference>